<feature type="region of interest" description="Disordered" evidence="1">
    <location>
        <begin position="23"/>
        <end position="57"/>
    </location>
</feature>
<dbReference type="Proteomes" id="UP000015104">
    <property type="component" value="Unassembled WGS sequence"/>
</dbReference>
<protein>
    <submittedName>
        <fullName evidence="2">Uncharacterized protein</fullName>
    </submittedName>
</protein>
<proteinExistence type="predicted"/>
<dbReference type="HOGENOM" id="CLU_2999046_0_0_1"/>
<keyword evidence="3" id="KW-1185">Reference proteome</keyword>
<evidence type="ECO:0000313" key="3">
    <source>
        <dbReference type="Proteomes" id="UP000015104"/>
    </source>
</evidence>
<dbReference type="EMBL" id="CAEY01001995">
    <property type="status" value="NOT_ANNOTATED_CDS"/>
    <property type="molecule type" value="Genomic_DNA"/>
</dbReference>
<organism evidence="2 3">
    <name type="scientific">Tetranychus urticae</name>
    <name type="common">Two-spotted spider mite</name>
    <dbReference type="NCBI Taxonomy" id="32264"/>
    <lineage>
        <taxon>Eukaryota</taxon>
        <taxon>Metazoa</taxon>
        <taxon>Ecdysozoa</taxon>
        <taxon>Arthropoda</taxon>
        <taxon>Chelicerata</taxon>
        <taxon>Arachnida</taxon>
        <taxon>Acari</taxon>
        <taxon>Acariformes</taxon>
        <taxon>Trombidiformes</taxon>
        <taxon>Prostigmata</taxon>
        <taxon>Eleutherengona</taxon>
        <taxon>Raphignathae</taxon>
        <taxon>Tetranychoidea</taxon>
        <taxon>Tetranychidae</taxon>
        <taxon>Tetranychus</taxon>
    </lineage>
</organism>
<reference evidence="3" key="1">
    <citation type="submission" date="2011-08" db="EMBL/GenBank/DDBJ databases">
        <authorList>
            <person name="Rombauts S."/>
        </authorList>
    </citation>
    <scope>NUCLEOTIDE SEQUENCE</scope>
    <source>
        <strain evidence="3">London</strain>
    </source>
</reference>
<sequence>MNDEQHDDDEMTDKLEVKVELDVSKGNHGADGNDDNKVEVDNNLNDKQVGYGIRKKA</sequence>
<dbReference type="AlphaFoldDB" id="T1KCR0"/>
<reference evidence="2" key="2">
    <citation type="submission" date="2015-06" db="UniProtKB">
        <authorList>
            <consortium name="EnsemblMetazoa"/>
        </authorList>
    </citation>
    <scope>IDENTIFICATION</scope>
</reference>
<evidence type="ECO:0000313" key="2">
    <source>
        <dbReference type="EnsemblMetazoa" id="tetur09g00160.1"/>
    </source>
</evidence>
<name>T1KCR0_TETUR</name>
<dbReference type="EnsemblMetazoa" id="tetur09g00160.1">
    <property type="protein sequence ID" value="tetur09g00160.1"/>
    <property type="gene ID" value="tetur09g00160"/>
</dbReference>
<accession>T1KCR0</accession>
<evidence type="ECO:0000256" key="1">
    <source>
        <dbReference type="SAM" id="MobiDB-lite"/>
    </source>
</evidence>